<keyword evidence="13" id="KW-1185">Reference proteome</keyword>
<dbReference type="GO" id="GO:0045340">
    <property type="term" value="F:mercury ion binding"/>
    <property type="evidence" value="ECO:0007669"/>
    <property type="project" value="InterPro"/>
</dbReference>
<dbReference type="NCBIfam" id="TIGR02051">
    <property type="entry name" value="MerR"/>
    <property type="match status" value="1"/>
</dbReference>
<dbReference type="GO" id="GO:0003677">
    <property type="term" value="F:DNA binding"/>
    <property type="evidence" value="ECO:0007669"/>
    <property type="project" value="UniProtKB-KW"/>
</dbReference>
<keyword evidence="6" id="KW-0805">Transcription regulation</keyword>
<dbReference type="Pfam" id="PF13411">
    <property type="entry name" value="MerR_1"/>
    <property type="match status" value="1"/>
</dbReference>
<keyword evidence="4" id="KW-0479">Metal-binding</keyword>
<dbReference type="PANTHER" id="PTHR30204">
    <property type="entry name" value="REDOX-CYCLING DRUG-SENSING TRANSCRIPTIONAL ACTIVATOR SOXR"/>
    <property type="match status" value="1"/>
</dbReference>
<name>A0A7X2ZE80_9BACL</name>
<evidence type="ECO:0000256" key="2">
    <source>
        <dbReference type="ARBA" id="ARBA00022466"/>
    </source>
</evidence>
<keyword evidence="2" id="KW-0475">Mercuric resistance</keyword>
<dbReference type="GO" id="GO:0003700">
    <property type="term" value="F:DNA-binding transcription factor activity"/>
    <property type="evidence" value="ECO:0007669"/>
    <property type="project" value="InterPro"/>
</dbReference>
<evidence type="ECO:0000256" key="1">
    <source>
        <dbReference type="ARBA" id="ARBA00017146"/>
    </source>
</evidence>
<dbReference type="GO" id="GO:0046689">
    <property type="term" value="P:response to mercury ion"/>
    <property type="evidence" value="ECO:0007669"/>
    <property type="project" value="UniProtKB-KW"/>
</dbReference>
<dbReference type="PROSITE" id="PS00552">
    <property type="entry name" value="HTH_MERR_1"/>
    <property type="match status" value="1"/>
</dbReference>
<evidence type="ECO:0000259" key="11">
    <source>
        <dbReference type="PROSITE" id="PS50937"/>
    </source>
</evidence>
<keyword evidence="3" id="KW-0678">Repressor</keyword>
<evidence type="ECO:0000256" key="5">
    <source>
        <dbReference type="ARBA" id="ARBA00022914"/>
    </source>
</evidence>
<sequence>MRYHSGDISKLCNVNKETLRYYERKGLIAEPVRSDAGYRLYPEDAVKRIMFIKRIQELGFTLSEIDKLLGVVDKDDVRCADMHDFVVQKLEDVRLKIRDLERIEYMLKDLKNRCPDEKAIHECPIIEALIDNVEEIL</sequence>
<dbReference type="RefSeq" id="WP_155615533.1">
    <property type="nucleotide sequence ID" value="NZ_WNZX01000024.1"/>
</dbReference>
<keyword evidence="9" id="KW-0804">Transcription</keyword>
<evidence type="ECO:0000256" key="7">
    <source>
        <dbReference type="ARBA" id="ARBA00023125"/>
    </source>
</evidence>
<organism evidence="12 13">
    <name type="scientific">Paenibacillus validus</name>
    <dbReference type="NCBI Taxonomy" id="44253"/>
    <lineage>
        <taxon>Bacteria</taxon>
        <taxon>Bacillati</taxon>
        <taxon>Bacillota</taxon>
        <taxon>Bacilli</taxon>
        <taxon>Bacillales</taxon>
        <taxon>Paenibacillaceae</taxon>
        <taxon>Paenibacillus</taxon>
    </lineage>
</organism>
<dbReference type="InterPro" id="IPR011794">
    <property type="entry name" value="MerR"/>
</dbReference>
<gene>
    <name evidence="12" type="primary">merR</name>
    <name evidence="12" type="ORF">GNP93_21975</name>
</gene>
<dbReference type="SUPFAM" id="SSF46955">
    <property type="entry name" value="Putative DNA-binding domain"/>
    <property type="match status" value="1"/>
</dbReference>
<evidence type="ECO:0000256" key="6">
    <source>
        <dbReference type="ARBA" id="ARBA00023015"/>
    </source>
</evidence>
<feature type="domain" description="HTH merR-type" evidence="11">
    <location>
        <begin position="6"/>
        <end position="71"/>
    </location>
</feature>
<dbReference type="PROSITE" id="PS50937">
    <property type="entry name" value="HTH_MERR_2"/>
    <property type="match status" value="1"/>
</dbReference>
<dbReference type="PANTHER" id="PTHR30204:SF69">
    <property type="entry name" value="MERR-FAMILY TRANSCRIPTIONAL REGULATOR"/>
    <property type="match status" value="1"/>
</dbReference>
<dbReference type="InterPro" id="IPR047057">
    <property type="entry name" value="MerR_fam"/>
</dbReference>
<comment type="caution">
    <text evidence="12">The sequence shown here is derived from an EMBL/GenBank/DDBJ whole genome shotgun (WGS) entry which is preliminary data.</text>
</comment>
<evidence type="ECO:0000256" key="8">
    <source>
        <dbReference type="ARBA" id="ARBA00023159"/>
    </source>
</evidence>
<evidence type="ECO:0000256" key="10">
    <source>
        <dbReference type="ARBA" id="ARBA00024874"/>
    </source>
</evidence>
<comment type="function">
    <text evidence="10">Mediates the mercuric-dependent induction of mercury resistance operon. In the absence of mercury MerR represses transcription by binding tightly to the mer operator region; when mercury is present the dimeric complex binds a single ion and becomes a potent transcriptional activator, while remaining bound to the mer site.</text>
</comment>
<dbReference type="PRINTS" id="PR00040">
    <property type="entry name" value="HTHMERR"/>
</dbReference>
<keyword evidence="7" id="KW-0238">DNA-binding</keyword>
<protein>
    <recommendedName>
        <fullName evidence="1">Mercuric resistance operon regulatory protein</fullName>
    </recommendedName>
</protein>
<evidence type="ECO:0000256" key="4">
    <source>
        <dbReference type="ARBA" id="ARBA00022723"/>
    </source>
</evidence>
<evidence type="ECO:0000313" key="13">
    <source>
        <dbReference type="Proteomes" id="UP000450917"/>
    </source>
</evidence>
<dbReference type="Gene3D" id="1.10.1660.10">
    <property type="match status" value="1"/>
</dbReference>
<dbReference type="AlphaFoldDB" id="A0A7X2ZE80"/>
<keyword evidence="8" id="KW-0010">Activator</keyword>
<reference evidence="12 13" key="1">
    <citation type="submission" date="2019-11" db="EMBL/GenBank/DDBJ databases">
        <title>Draft genome sequences of five Paenibacillus species of dairy origin.</title>
        <authorList>
            <person name="Olajide A.M."/>
            <person name="Chen S."/>
            <person name="Lapointe G."/>
        </authorList>
    </citation>
    <scope>NUCLEOTIDE SEQUENCE [LARGE SCALE GENOMIC DNA]</scope>
    <source>
        <strain evidence="12 13">2CS3</strain>
    </source>
</reference>
<proteinExistence type="predicted"/>
<evidence type="ECO:0000256" key="9">
    <source>
        <dbReference type="ARBA" id="ARBA00023163"/>
    </source>
</evidence>
<dbReference type="Proteomes" id="UP000450917">
    <property type="component" value="Unassembled WGS sequence"/>
</dbReference>
<evidence type="ECO:0000313" key="12">
    <source>
        <dbReference type="EMBL" id="MUG73305.1"/>
    </source>
</evidence>
<dbReference type="EMBL" id="WNZX01000024">
    <property type="protein sequence ID" value="MUG73305.1"/>
    <property type="molecule type" value="Genomic_DNA"/>
</dbReference>
<dbReference type="InterPro" id="IPR009061">
    <property type="entry name" value="DNA-bd_dom_put_sf"/>
</dbReference>
<accession>A0A7X2ZE80</accession>
<keyword evidence="5" id="KW-0476">Mercury</keyword>
<dbReference type="SMART" id="SM00422">
    <property type="entry name" value="HTH_MERR"/>
    <property type="match status" value="1"/>
</dbReference>
<dbReference type="CDD" id="cd04783">
    <property type="entry name" value="HTH_MerR1"/>
    <property type="match status" value="1"/>
</dbReference>
<evidence type="ECO:0000256" key="3">
    <source>
        <dbReference type="ARBA" id="ARBA00022491"/>
    </source>
</evidence>
<dbReference type="InterPro" id="IPR000551">
    <property type="entry name" value="MerR-type_HTH_dom"/>
</dbReference>